<dbReference type="GO" id="GO:0003824">
    <property type="term" value="F:catalytic activity"/>
    <property type="evidence" value="ECO:0007669"/>
    <property type="project" value="InterPro"/>
</dbReference>
<dbReference type="CDD" id="cd00056">
    <property type="entry name" value="ENDO3c"/>
    <property type="match status" value="1"/>
</dbReference>
<dbReference type="Proteomes" id="UP000243376">
    <property type="component" value="Unassembled WGS sequence"/>
</dbReference>
<dbReference type="InterPro" id="IPR003265">
    <property type="entry name" value="HhH-GPD_domain"/>
</dbReference>
<dbReference type="InterPro" id="IPR011257">
    <property type="entry name" value="DNA_glycosylase"/>
</dbReference>
<dbReference type="Gene3D" id="1.10.340.30">
    <property type="entry name" value="Hypothetical protein, domain 2"/>
    <property type="match status" value="1"/>
</dbReference>
<accession>A0A2J6XFP2</accession>
<proteinExistence type="predicted"/>
<keyword evidence="1" id="KW-0004">4Fe-4S</keyword>
<evidence type="ECO:0000313" key="7">
    <source>
        <dbReference type="Proteomes" id="UP000243376"/>
    </source>
</evidence>
<feature type="domain" description="HhH-GPD" evidence="5">
    <location>
        <begin position="58"/>
        <end position="219"/>
    </location>
</feature>
<dbReference type="PANTHER" id="PTHR10359:SF19">
    <property type="entry name" value="DNA REPAIR GLYCOSYLASE MJ1434-RELATED"/>
    <property type="match status" value="1"/>
</dbReference>
<name>A0A2J6XFP2_9CHLR</name>
<evidence type="ECO:0000256" key="4">
    <source>
        <dbReference type="ARBA" id="ARBA00023014"/>
    </source>
</evidence>
<comment type="caution">
    <text evidence="6">The sequence shown here is derived from an EMBL/GenBank/DDBJ whole genome shotgun (WGS) entry which is preliminary data.</text>
</comment>
<reference evidence="6 7" key="1">
    <citation type="submission" date="2018-01" db="EMBL/GenBank/DDBJ databases">
        <title>Metagenomic assembled genomes from two thermal pools in the Uzon Caldera, Kamchatka, Russia.</title>
        <authorList>
            <person name="Wilkins L."/>
            <person name="Ettinger C."/>
        </authorList>
    </citation>
    <scope>NUCLEOTIDE SEQUENCE [LARGE SCALE GENOMIC DNA]</scope>
    <source>
        <strain evidence="6">ZAV-02</strain>
    </source>
</reference>
<evidence type="ECO:0000313" key="6">
    <source>
        <dbReference type="EMBL" id="PMP86998.1"/>
    </source>
</evidence>
<sequence length="273" mass="31056">MNLSQSNLLSQPWSWLVNEVYRRLVDHFGPLYGPPAAHPWWPIISTEPQLEMVIGAVLVQQTRWETVEDAIARLHVNGLIDLVALAHADAGELARLIYPCAFYQQKANGLITLARIVRERYGDLATLLRLPAPRLYTELLQLPRIGPETADVIMLYAGGHPRFVVDAYTRRIFARLVPERLVWERAGYVQVQQTIATALPVDPMLLADLHAQLNELAVRYCLVKPRCDGPPSRRIYSRQPGRNSFLDRNDGCPLREICSWYASRIGTESLKQR</sequence>
<dbReference type="PANTHER" id="PTHR10359">
    <property type="entry name" value="A/G-SPECIFIC ADENINE GLYCOSYLASE/ENDONUCLEASE III"/>
    <property type="match status" value="1"/>
</dbReference>
<evidence type="ECO:0000256" key="1">
    <source>
        <dbReference type="ARBA" id="ARBA00022485"/>
    </source>
</evidence>
<dbReference type="GO" id="GO:0006284">
    <property type="term" value="P:base-excision repair"/>
    <property type="evidence" value="ECO:0007669"/>
    <property type="project" value="InterPro"/>
</dbReference>
<keyword evidence="4" id="KW-0411">Iron-sulfur</keyword>
<gene>
    <name evidence="6" type="ORF">C0184_00665</name>
</gene>
<protein>
    <submittedName>
        <fullName evidence="6">Fe-S cluster assembly protein HesB</fullName>
    </submittedName>
</protein>
<keyword evidence="3" id="KW-0408">Iron</keyword>
<organism evidence="6 7">
    <name type="scientific">Chloroflexus aggregans</name>
    <dbReference type="NCBI Taxonomy" id="152260"/>
    <lineage>
        <taxon>Bacteria</taxon>
        <taxon>Bacillati</taxon>
        <taxon>Chloroflexota</taxon>
        <taxon>Chloroflexia</taxon>
        <taxon>Chloroflexales</taxon>
        <taxon>Chloroflexineae</taxon>
        <taxon>Chloroflexaceae</taxon>
        <taxon>Chloroflexus</taxon>
    </lineage>
</organism>
<evidence type="ECO:0000259" key="5">
    <source>
        <dbReference type="SMART" id="SM00478"/>
    </source>
</evidence>
<dbReference type="GO" id="GO:0051539">
    <property type="term" value="F:4 iron, 4 sulfur cluster binding"/>
    <property type="evidence" value="ECO:0007669"/>
    <property type="project" value="UniProtKB-KW"/>
</dbReference>
<dbReference type="GO" id="GO:0046872">
    <property type="term" value="F:metal ion binding"/>
    <property type="evidence" value="ECO:0007669"/>
    <property type="project" value="UniProtKB-KW"/>
</dbReference>
<evidence type="ECO:0000256" key="3">
    <source>
        <dbReference type="ARBA" id="ARBA00023004"/>
    </source>
</evidence>
<evidence type="ECO:0000256" key="2">
    <source>
        <dbReference type="ARBA" id="ARBA00022723"/>
    </source>
</evidence>
<dbReference type="SMART" id="SM00478">
    <property type="entry name" value="ENDO3c"/>
    <property type="match status" value="1"/>
</dbReference>
<dbReference type="Gene3D" id="1.10.1670.10">
    <property type="entry name" value="Helix-hairpin-Helix base-excision DNA repair enzymes (C-terminal)"/>
    <property type="match status" value="1"/>
</dbReference>
<dbReference type="AlphaFoldDB" id="A0A2J6XFP2"/>
<dbReference type="Pfam" id="PF00730">
    <property type="entry name" value="HhH-GPD"/>
    <property type="match status" value="1"/>
</dbReference>
<dbReference type="EMBL" id="PNIQ01000051">
    <property type="protein sequence ID" value="PMP86998.1"/>
    <property type="molecule type" value="Genomic_DNA"/>
</dbReference>
<dbReference type="InterPro" id="IPR023170">
    <property type="entry name" value="HhH_base_excis_C"/>
</dbReference>
<dbReference type="SUPFAM" id="SSF48150">
    <property type="entry name" value="DNA-glycosylase"/>
    <property type="match status" value="1"/>
</dbReference>
<keyword evidence="2" id="KW-0479">Metal-binding</keyword>